<feature type="binding site" evidence="13">
    <location>
        <begin position="19"/>
        <end position="26"/>
    </location>
    <ligand>
        <name>GTP</name>
        <dbReference type="ChEBI" id="CHEBI:37565"/>
    </ligand>
</feature>
<comment type="function">
    <text evidence="13">GTP hydrolase that promotes the GTP-dependent binding of aminoacyl-tRNA to the A-site of ribosomes during protein biosynthesis.</text>
</comment>
<gene>
    <name evidence="13" type="primary">tuf</name>
    <name evidence="15" type="ORF">HME9302_01490</name>
</gene>
<keyword evidence="16" id="KW-1185">Reference proteome</keyword>
<feature type="binding site" evidence="13">
    <location>
        <begin position="136"/>
        <end position="139"/>
    </location>
    <ligand>
        <name>GTP</name>
        <dbReference type="ChEBI" id="CHEBI:37565"/>
    </ligand>
</feature>
<proteinExistence type="inferred from homology"/>
<dbReference type="InterPro" id="IPR009001">
    <property type="entry name" value="Transl_elong_EF1A/Init_IF2_C"/>
</dbReference>
<evidence type="ECO:0000256" key="10">
    <source>
        <dbReference type="ARBA" id="ARBA00058140"/>
    </source>
</evidence>
<keyword evidence="5 13" id="KW-0378">Hydrolase</keyword>
<keyword evidence="2 13" id="KW-0479">Metal-binding</keyword>
<dbReference type="PROSITE" id="PS51722">
    <property type="entry name" value="G_TR_2"/>
    <property type="match status" value="1"/>
</dbReference>
<dbReference type="FunFam" id="3.40.50.300:FF:000003">
    <property type="entry name" value="Elongation factor Tu"/>
    <property type="match status" value="1"/>
</dbReference>
<dbReference type="InterPro" id="IPR005225">
    <property type="entry name" value="Small_GTP-bd"/>
</dbReference>
<dbReference type="NCBIfam" id="NF009373">
    <property type="entry name" value="PRK12736.1"/>
    <property type="match status" value="1"/>
</dbReference>
<comment type="function">
    <text evidence="10">May play an important regulatory role in cell growth and in the bacterial response to nutrient deprivation.</text>
</comment>
<dbReference type="Gene3D" id="2.40.30.10">
    <property type="entry name" value="Translation factors"/>
    <property type="match status" value="2"/>
</dbReference>
<sequence length="396" mass="42908">MAKEKFERNKPHCNIGTIGHVDHGKTTLTAAITKVMAEVNGGAAVDFANIDKAPEERERGITISTAHVEYETEARHYAHVDCPGHADYVKNMITGAAQMDGAILVVNAADGPMPQTREHILLARQVGVPALVVYMNKVDQVDDEEILELVELEVRELLSAYDFDGDNIAIVKGSALAALEGRDDEIGKNSIIELMKAVDEHIPQPDRPVDKPFLMPIEDVFSISGRGTVVTGRVETGIVNVGDEVEIVGIKDTGKTTVTGVEMFRKLLDRGEAGDNIGALVRGVGREDVERGQVLAKPGSVNPHTEFSAEVYVLSKDEGGRHTPFFANYRPQFYFRTTDVTGEVILPEGTEMVMPGDNVTINVKLIAPIAMDPGLRFAIREGGRTVGSGVVSEITK</sequence>
<dbReference type="OrthoDB" id="9804504at2"/>
<dbReference type="InterPro" id="IPR041709">
    <property type="entry name" value="EF-Tu_GTP-bd"/>
</dbReference>
<accession>A0A369QBK4</accession>
<comment type="subunit">
    <text evidence="11">Monomer. Heterotetramer composed of two EF-Ts.EF-Tu dimer complexes.</text>
</comment>
<dbReference type="PROSITE" id="PS00301">
    <property type="entry name" value="G_TR_1"/>
    <property type="match status" value="1"/>
</dbReference>
<feature type="binding site" evidence="13">
    <location>
        <begin position="81"/>
        <end position="85"/>
    </location>
    <ligand>
        <name>GTP</name>
        <dbReference type="ChEBI" id="CHEBI:37565"/>
    </ligand>
</feature>
<keyword evidence="6 13" id="KW-0460">Magnesium</keyword>
<keyword evidence="3 13" id="KW-0547">Nucleotide-binding</keyword>
<dbReference type="PANTHER" id="PTHR43721">
    <property type="entry name" value="ELONGATION FACTOR TU-RELATED"/>
    <property type="match status" value="1"/>
</dbReference>
<dbReference type="CDD" id="cd03707">
    <property type="entry name" value="EFTU_III"/>
    <property type="match status" value="1"/>
</dbReference>
<evidence type="ECO:0000313" key="15">
    <source>
        <dbReference type="EMBL" id="RDC60289.1"/>
    </source>
</evidence>
<organism evidence="15 16">
    <name type="scientific">Alteripontixanthobacter maritimus</name>
    <dbReference type="NCBI Taxonomy" id="2161824"/>
    <lineage>
        <taxon>Bacteria</taxon>
        <taxon>Pseudomonadati</taxon>
        <taxon>Pseudomonadota</taxon>
        <taxon>Alphaproteobacteria</taxon>
        <taxon>Sphingomonadales</taxon>
        <taxon>Erythrobacteraceae</taxon>
        <taxon>Alteripontixanthobacter</taxon>
    </lineage>
</organism>
<dbReference type="Gene3D" id="3.40.50.300">
    <property type="entry name" value="P-loop containing nucleotide triphosphate hydrolases"/>
    <property type="match status" value="1"/>
</dbReference>
<dbReference type="GO" id="GO:0005829">
    <property type="term" value="C:cytosol"/>
    <property type="evidence" value="ECO:0007669"/>
    <property type="project" value="TreeGrafter"/>
</dbReference>
<evidence type="ECO:0000256" key="3">
    <source>
        <dbReference type="ARBA" id="ARBA00022741"/>
    </source>
</evidence>
<evidence type="ECO:0000313" key="16">
    <source>
        <dbReference type="Proteomes" id="UP000253727"/>
    </source>
</evidence>
<dbReference type="Pfam" id="PF03144">
    <property type="entry name" value="GTP_EFTU_D2"/>
    <property type="match status" value="1"/>
</dbReference>
<dbReference type="Pfam" id="PF00009">
    <property type="entry name" value="GTP_EFTU"/>
    <property type="match status" value="1"/>
</dbReference>
<dbReference type="EC" id="3.6.5.3" evidence="13"/>
<evidence type="ECO:0000256" key="7">
    <source>
        <dbReference type="ARBA" id="ARBA00022917"/>
    </source>
</evidence>
<dbReference type="SUPFAM" id="SSF52540">
    <property type="entry name" value="P-loop containing nucleoside triphosphate hydrolases"/>
    <property type="match status" value="1"/>
</dbReference>
<evidence type="ECO:0000259" key="14">
    <source>
        <dbReference type="PROSITE" id="PS51722"/>
    </source>
</evidence>
<dbReference type="NCBIfam" id="TIGR00485">
    <property type="entry name" value="EF-Tu"/>
    <property type="match status" value="1"/>
</dbReference>
<evidence type="ECO:0000256" key="8">
    <source>
        <dbReference type="ARBA" id="ARBA00023134"/>
    </source>
</evidence>
<evidence type="ECO:0000256" key="11">
    <source>
        <dbReference type="ARBA" id="ARBA00063778"/>
    </source>
</evidence>
<dbReference type="InterPro" id="IPR033720">
    <property type="entry name" value="EFTU_2"/>
</dbReference>
<keyword evidence="7 13" id="KW-0648">Protein biosynthesis</keyword>
<dbReference type="Proteomes" id="UP000253727">
    <property type="component" value="Unassembled WGS sequence"/>
</dbReference>
<evidence type="ECO:0000256" key="2">
    <source>
        <dbReference type="ARBA" id="ARBA00022723"/>
    </source>
</evidence>
<dbReference type="InterPro" id="IPR004161">
    <property type="entry name" value="EFTu-like_2"/>
</dbReference>
<keyword evidence="8 13" id="KW-0342">GTP-binding</keyword>
<dbReference type="InterPro" id="IPR050055">
    <property type="entry name" value="EF-Tu_GTPase"/>
</dbReference>
<dbReference type="InterPro" id="IPR027417">
    <property type="entry name" value="P-loop_NTPase"/>
</dbReference>
<evidence type="ECO:0000256" key="4">
    <source>
        <dbReference type="ARBA" id="ARBA00022768"/>
    </source>
</evidence>
<protein>
    <recommendedName>
        <fullName evidence="9 13">Elongation factor Tu</fullName>
        <shortName evidence="13">EF-Tu</shortName>
        <ecNumber evidence="13">3.6.5.3</ecNumber>
    </recommendedName>
</protein>
<dbReference type="InterPro" id="IPR000795">
    <property type="entry name" value="T_Tr_GTP-bd_dom"/>
</dbReference>
<dbReference type="HAMAP" id="MF_00118_B">
    <property type="entry name" value="EF_Tu_B"/>
    <property type="match status" value="1"/>
</dbReference>
<comment type="subcellular location">
    <subcellularLocation>
        <location evidence="13">Cytoplasm</location>
    </subcellularLocation>
</comment>
<dbReference type="NCBIfam" id="NF000766">
    <property type="entry name" value="PRK00049.1"/>
    <property type="match status" value="1"/>
</dbReference>
<dbReference type="NCBIfam" id="TIGR00231">
    <property type="entry name" value="small_GTP"/>
    <property type="match status" value="1"/>
</dbReference>
<dbReference type="PRINTS" id="PR00315">
    <property type="entry name" value="ELONGATNFCT"/>
</dbReference>
<name>A0A369QBK4_9SPHN</name>
<dbReference type="AlphaFoldDB" id="A0A369QBK4"/>
<dbReference type="InterPro" id="IPR004541">
    <property type="entry name" value="Transl_elong_EFTu/EF1A_bac/org"/>
</dbReference>
<reference evidence="15 16" key="1">
    <citation type="submission" date="2018-04" db="EMBL/GenBank/DDBJ databases">
        <title>Altererythrobacter sp. HME9302 genome sequencing and assembly.</title>
        <authorList>
            <person name="Kang H."/>
            <person name="Kim H."/>
            <person name="Joh K."/>
        </authorList>
    </citation>
    <scope>NUCLEOTIDE SEQUENCE [LARGE SCALE GENOMIC DNA]</scope>
    <source>
        <strain evidence="15 16">HME9302</strain>
    </source>
</reference>
<dbReference type="EMBL" id="QBKA01000002">
    <property type="protein sequence ID" value="RDC60289.1"/>
    <property type="molecule type" value="Genomic_DNA"/>
</dbReference>
<evidence type="ECO:0000256" key="1">
    <source>
        <dbReference type="ARBA" id="ARBA00007249"/>
    </source>
</evidence>
<comment type="similarity">
    <text evidence="1 13">Belongs to the TRAFAC class translation factor GTPase superfamily. Classic translation factor GTPase family. EF-Tu/EF-1A subfamily.</text>
</comment>
<dbReference type="GO" id="GO:0005525">
    <property type="term" value="F:GTP binding"/>
    <property type="evidence" value="ECO:0007669"/>
    <property type="project" value="UniProtKB-UniRule"/>
</dbReference>
<evidence type="ECO:0000256" key="5">
    <source>
        <dbReference type="ARBA" id="ARBA00022801"/>
    </source>
</evidence>
<evidence type="ECO:0000256" key="13">
    <source>
        <dbReference type="HAMAP-Rule" id="MF_00118"/>
    </source>
</evidence>
<keyword evidence="4 13" id="KW-0251">Elongation factor</keyword>
<dbReference type="GO" id="GO:0003924">
    <property type="term" value="F:GTPase activity"/>
    <property type="evidence" value="ECO:0007669"/>
    <property type="project" value="UniProtKB-UniRule"/>
</dbReference>
<dbReference type="RefSeq" id="WP_115366481.1">
    <property type="nucleotide sequence ID" value="NZ_QBKA01000002.1"/>
</dbReference>
<dbReference type="CDD" id="cd01884">
    <property type="entry name" value="EF_Tu"/>
    <property type="match status" value="1"/>
</dbReference>
<feature type="binding site" evidence="13">
    <location>
        <position position="26"/>
    </location>
    <ligand>
        <name>Mg(2+)</name>
        <dbReference type="ChEBI" id="CHEBI:18420"/>
    </ligand>
</feature>
<dbReference type="InterPro" id="IPR009000">
    <property type="entry name" value="Transl_B-barrel_sf"/>
</dbReference>
<dbReference type="InterPro" id="IPR004160">
    <property type="entry name" value="Transl_elong_EFTu/EF1A_C"/>
</dbReference>
<evidence type="ECO:0000256" key="9">
    <source>
        <dbReference type="ARBA" id="ARBA00029554"/>
    </source>
</evidence>
<dbReference type="Pfam" id="PF03143">
    <property type="entry name" value="GTP_EFTU_D3"/>
    <property type="match status" value="1"/>
</dbReference>
<feature type="domain" description="Tr-type G" evidence="14">
    <location>
        <begin position="10"/>
        <end position="209"/>
    </location>
</feature>
<comment type="caution">
    <text evidence="15">The sequence shown here is derived from an EMBL/GenBank/DDBJ whole genome shotgun (WGS) entry which is preliminary data.</text>
</comment>
<dbReference type="GO" id="GO:0003746">
    <property type="term" value="F:translation elongation factor activity"/>
    <property type="evidence" value="ECO:0007669"/>
    <property type="project" value="UniProtKB-UniRule"/>
</dbReference>
<evidence type="ECO:0000256" key="6">
    <source>
        <dbReference type="ARBA" id="ARBA00022842"/>
    </source>
</evidence>
<comment type="subunit">
    <text evidence="12">(Microbial infection) Upon infection by bacteriophage Qbeta, part of the viral RNA-dependent RNA polymerase complex, the other subunits are the viral replicase catalytic subunit (AC P14647), host ribosomal protein S1 and EF-Ts.</text>
</comment>
<dbReference type="InterPro" id="IPR031157">
    <property type="entry name" value="G_TR_CS"/>
</dbReference>
<evidence type="ECO:0000256" key="12">
    <source>
        <dbReference type="ARBA" id="ARBA00064283"/>
    </source>
</evidence>
<keyword evidence="13" id="KW-0963">Cytoplasm</keyword>
<dbReference type="PANTHER" id="PTHR43721:SF22">
    <property type="entry name" value="ELONGATION FACTOR TU, MITOCHONDRIAL"/>
    <property type="match status" value="1"/>
</dbReference>
<dbReference type="SUPFAM" id="SSF50447">
    <property type="entry name" value="Translation proteins"/>
    <property type="match status" value="1"/>
</dbReference>
<dbReference type="FunFam" id="2.40.30.10:FF:000001">
    <property type="entry name" value="Elongation factor Tu"/>
    <property type="match status" value="1"/>
</dbReference>
<dbReference type="GO" id="GO:0000287">
    <property type="term" value="F:magnesium ion binding"/>
    <property type="evidence" value="ECO:0007669"/>
    <property type="project" value="UniProtKB-UniRule"/>
</dbReference>
<dbReference type="CDD" id="cd03697">
    <property type="entry name" value="EFTU_II"/>
    <property type="match status" value="1"/>
</dbReference>
<dbReference type="SUPFAM" id="SSF50465">
    <property type="entry name" value="EF-Tu/eEF-1alpha/eIF2-gamma C-terminal domain"/>
    <property type="match status" value="1"/>
</dbReference>
<comment type="catalytic activity">
    <reaction evidence="13">
        <text>GTP + H2O = GDP + phosphate + H(+)</text>
        <dbReference type="Rhea" id="RHEA:19669"/>
        <dbReference type="ChEBI" id="CHEBI:15377"/>
        <dbReference type="ChEBI" id="CHEBI:15378"/>
        <dbReference type="ChEBI" id="CHEBI:37565"/>
        <dbReference type="ChEBI" id="CHEBI:43474"/>
        <dbReference type="ChEBI" id="CHEBI:58189"/>
        <dbReference type="EC" id="3.6.5.3"/>
    </reaction>
</comment>
<dbReference type="NCBIfam" id="NF009372">
    <property type="entry name" value="PRK12735.1"/>
    <property type="match status" value="1"/>
</dbReference>